<evidence type="ECO:0008006" key="3">
    <source>
        <dbReference type="Google" id="ProtNLM"/>
    </source>
</evidence>
<dbReference type="EMBL" id="JAERTY010000012">
    <property type="protein sequence ID" value="MBL1410965.1"/>
    <property type="molecule type" value="Genomic_DNA"/>
</dbReference>
<evidence type="ECO:0000313" key="1">
    <source>
        <dbReference type="EMBL" id="MBL1410965.1"/>
    </source>
</evidence>
<protein>
    <recommendedName>
        <fullName evidence="3">GIY-YIG domain-containing protein</fullName>
    </recommendedName>
</protein>
<comment type="caution">
    <text evidence="1">The sequence shown here is derived from an EMBL/GenBank/DDBJ whole genome shotgun (WGS) entry which is preliminary data.</text>
</comment>
<evidence type="ECO:0000313" key="2">
    <source>
        <dbReference type="Proteomes" id="UP000625283"/>
    </source>
</evidence>
<gene>
    <name evidence="1" type="ORF">JKG61_19560</name>
</gene>
<keyword evidence="2" id="KW-1185">Reference proteome</keyword>
<organism evidence="1 2">
    <name type="scientific">Sphingobacterium faecale</name>
    <dbReference type="NCBI Taxonomy" id="2803775"/>
    <lineage>
        <taxon>Bacteria</taxon>
        <taxon>Pseudomonadati</taxon>
        <taxon>Bacteroidota</taxon>
        <taxon>Sphingobacteriia</taxon>
        <taxon>Sphingobacteriales</taxon>
        <taxon>Sphingobacteriaceae</taxon>
        <taxon>Sphingobacterium</taxon>
    </lineage>
</organism>
<dbReference type="RefSeq" id="WP_202104666.1">
    <property type="nucleotide sequence ID" value="NZ_JAERTY010000012.1"/>
</dbReference>
<sequence>MTTPAFELGEELKLRILEFKLHSGLWSKFNKVGKVDLSLSNWKEIKYLNASATGLHIDTATIPNGSGGLYLFTIKCDIIPGMTQFPVYLGRAQKSDTQNLRKRCKEYYQKYARSNERPKITRMFKYWSENLYLYFLPLANNQDIIDYERDLINSLLLPFNDEIPEQETRQAVKAFS</sequence>
<name>A0ABS1R9J7_9SPHI</name>
<proteinExistence type="predicted"/>
<accession>A0ABS1R9J7</accession>
<reference evidence="1 2" key="1">
    <citation type="submission" date="2021-01" db="EMBL/GenBank/DDBJ databases">
        <title>C459-1 draft genome sequence.</title>
        <authorList>
            <person name="Zhang X.-F."/>
        </authorList>
    </citation>
    <scope>NUCLEOTIDE SEQUENCE [LARGE SCALE GENOMIC DNA]</scope>
    <source>
        <strain evidence="2">C459-1</strain>
    </source>
</reference>
<dbReference type="Proteomes" id="UP000625283">
    <property type="component" value="Unassembled WGS sequence"/>
</dbReference>